<protein>
    <recommendedName>
        <fullName evidence="4">Tyr recombinase domain-containing protein</fullName>
    </recommendedName>
</protein>
<dbReference type="Proteomes" id="UP000305948">
    <property type="component" value="Unassembled WGS sequence"/>
</dbReference>
<evidence type="ECO:0000256" key="1">
    <source>
        <dbReference type="ARBA" id="ARBA00023172"/>
    </source>
</evidence>
<name>A0A5C3MIK8_9AGAM</name>
<organism evidence="2 3">
    <name type="scientific">Heliocybe sulcata</name>
    <dbReference type="NCBI Taxonomy" id="5364"/>
    <lineage>
        <taxon>Eukaryota</taxon>
        <taxon>Fungi</taxon>
        <taxon>Dikarya</taxon>
        <taxon>Basidiomycota</taxon>
        <taxon>Agaricomycotina</taxon>
        <taxon>Agaricomycetes</taxon>
        <taxon>Gloeophyllales</taxon>
        <taxon>Gloeophyllaceae</taxon>
        <taxon>Heliocybe</taxon>
    </lineage>
</organism>
<gene>
    <name evidence="2" type="ORF">OE88DRAFT_1649453</name>
</gene>
<proteinExistence type="predicted"/>
<sequence length="497" mass="55666">MSIVQLAIPDLTYGHHATPATSIRMAAAHALQPAQRASAVNMDVIDLTDNNLIISSPQYVDLTGKPRLHGESESGSRQQLTVSGDVVCLLGPISSGTGRHTGMARTRAKGITQAGSDAIKNGKKFLASLVSVRKTATSEQLNKKHGPEDAIDLDELALAFDKPPNQYSGLALEFYLTEKCINQNLKEQTAVQIYSAFKRMWEQMDAETYRGPYSYDAQQKIVHGNPALSAGVQDLWHSLQNRSRAEHGKRTHHAEAIGIEDMRVIMAWSESQIPPAMLEASITDLEVLFTAIFHALARALLTCGFILWARNNELCALRGRDITEGCIGPPPYYFIFDKVTLDQRKGWLSRPGSGTHSQGRTYEIHSQPKTPEICMRLHLSRWLRFREKVLGHLIGPDEFVFPHPMKPLNHEAVQKILDEFTTQSGLTKNFSTHSFRRGGAQYRFIWAPVSERWSLAEVRWWGGWSEGELEGVGHCRAWHYFSSPESIWPISLFSIVQ</sequence>
<keyword evidence="3" id="KW-1185">Reference proteome</keyword>
<dbReference type="STRING" id="5364.A0A5C3MIK8"/>
<dbReference type="GO" id="GO:0003677">
    <property type="term" value="F:DNA binding"/>
    <property type="evidence" value="ECO:0007669"/>
    <property type="project" value="InterPro"/>
</dbReference>
<dbReference type="AlphaFoldDB" id="A0A5C3MIK8"/>
<dbReference type="Gene3D" id="1.10.443.10">
    <property type="entry name" value="Intergrase catalytic core"/>
    <property type="match status" value="1"/>
</dbReference>
<accession>A0A5C3MIK8</accession>
<dbReference type="EMBL" id="ML213550">
    <property type="protein sequence ID" value="TFK45242.1"/>
    <property type="molecule type" value="Genomic_DNA"/>
</dbReference>
<evidence type="ECO:0000313" key="2">
    <source>
        <dbReference type="EMBL" id="TFK45242.1"/>
    </source>
</evidence>
<dbReference type="OrthoDB" id="164951at2759"/>
<evidence type="ECO:0008006" key="4">
    <source>
        <dbReference type="Google" id="ProtNLM"/>
    </source>
</evidence>
<evidence type="ECO:0000313" key="3">
    <source>
        <dbReference type="Proteomes" id="UP000305948"/>
    </source>
</evidence>
<dbReference type="InterPro" id="IPR013762">
    <property type="entry name" value="Integrase-like_cat_sf"/>
</dbReference>
<dbReference type="SUPFAM" id="SSF56349">
    <property type="entry name" value="DNA breaking-rejoining enzymes"/>
    <property type="match status" value="1"/>
</dbReference>
<reference evidence="2 3" key="1">
    <citation type="journal article" date="2019" name="Nat. Ecol. Evol.">
        <title>Megaphylogeny resolves global patterns of mushroom evolution.</title>
        <authorList>
            <person name="Varga T."/>
            <person name="Krizsan K."/>
            <person name="Foldi C."/>
            <person name="Dima B."/>
            <person name="Sanchez-Garcia M."/>
            <person name="Sanchez-Ramirez S."/>
            <person name="Szollosi G.J."/>
            <person name="Szarkandi J.G."/>
            <person name="Papp V."/>
            <person name="Albert L."/>
            <person name="Andreopoulos W."/>
            <person name="Angelini C."/>
            <person name="Antonin V."/>
            <person name="Barry K.W."/>
            <person name="Bougher N.L."/>
            <person name="Buchanan P."/>
            <person name="Buyck B."/>
            <person name="Bense V."/>
            <person name="Catcheside P."/>
            <person name="Chovatia M."/>
            <person name="Cooper J."/>
            <person name="Damon W."/>
            <person name="Desjardin D."/>
            <person name="Finy P."/>
            <person name="Geml J."/>
            <person name="Haridas S."/>
            <person name="Hughes K."/>
            <person name="Justo A."/>
            <person name="Karasinski D."/>
            <person name="Kautmanova I."/>
            <person name="Kiss B."/>
            <person name="Kocsube S."/>
            <person name="Kotiranta H."/>
            <person name="LaButti K.M."/>
            <person name="Lechner B.E."/>
            <person name="Liimatainen K."/>
            <person name="Lipzen A."/>
            <person name="Lukacs Z."/>
            <person name="Mihaltcheva S."/>
            <person name="Morgado L.N."/>
            <person name="Niskanen T."/>
            <person name="Noordeloos M.E."/>
            <person name="Ohm R.A."/>
            <person name="Ortiz-Santana B."/>
            <person name="Ovrebo C."/>
            <person name="Racz N."/>
            <person name="Riley R."/>
            <person name="Savchenko A."/>
            <person name="Shiryaev A."/>
            <person name="Soop K."/>
            <person name="Spirin V."/>
            <person name="Szebenyi C."/>
            <person name="Tomsovsky M."/>
            <person name="Tulloss R.E."/>
            <person name="Uehling J."/>
            <person name="Grigoriev I.V."/>
            <person name="Vagvolgyi C."/>
            <person name="Papp T."/>
            <person name="Martin F.M."/>
            <person name="Miettinen O."/>
            <person name="Hibbett D.S."/>
            <person name="Nagy L.G."/>
        </authorList>
    </citation>
    <scope>NUCLEOTIDE SEQUENCE [LARGE SCALE GENOMIC DNA]</scope>
    <source>
        <strain evidence="2 3">OMC1185</strain>
    </source>
</reference>
<dbReference type="GO" id="GO:0015074">
    <property type="term" value="P:DNA integration"/>
    <property type="evidence" value="ECO:0007669"/>
    <property type="project" value="InterPro"/>
</dbReference>
<keyword evidence="1" id="KW-0233">DNA recombination</keyword>
<dbReference type="InterPro" id="IPR011010">
    <property type="entry name" value="DNA_brk_join_enz"/>
</dbReference>
<dbReference type="GO" id="GO:0006310">
    <property type="term" value="P:DNA recombination"/>
    <property type="evidence" value="ECO:0007669"/>
    <property type="project" value="UniProtKB-KW"/>
</dbReference>